<dbReference type="PANTHER" id="PTHR37299:SF1">
    <property type="entry name" value="STAGE 0 SPORULATION PROTEIN A HOMOLOG"/>
    <property type="match status" value="1"/>
</dbReference>
<gene>
    <name evidence="4" type="ORF">GM921_07340</name>
</gene>
<dbReference type="InterPro" id="IPR007492">
    <property type="entry name" value="LytTR_DNA-bd_dom"/>
</dbReference>
<dbReference type="AlphaFoldDB" id="A0A923IUV2"/>
<evidence type="ECO:0000259" key="3">
    <source>
        <dbReference type="PROSITE" id="PS50930"/>
    </source>
</evidence>
<dbReference type="SMART" id="SM00448">
    <property type="entry name" value="REC"/>
    <property type="match status" value="1"/>
</dbReference>
<keyword evidence="1" id="KW-0597">Phosphoprotein</keyword>
<keyword evidence="5" id="KW-1185">Reference proteome</keyword>
<feature type="domain" description="HTH LytTR-type" evidence="3">
    <location>
        <begin position="152"/>
        <end position="239"/>
    </location>
</feature>
<dbReference type="Pfam" id="PF00072">
    <property type="entry name" value="Response_reg"/>
    <property type="match status" value="1"/>
</dbReference>
<feature type="domain" description="Response regulatory" evidence="2">
    <location>
        <begin position="5"/>
        <end position="116"/>
    </location>
</feature>
<dbReference type="EMBL" id="WNXD01000001">
    <property type="protein sequence ID" value="MBB2145291.1"/>
    <property type="molecule type" value="Genomic_DNA"/>
</dbReference>
<dbReference type="RefSeq" id="WP_182921942.1">
    <property type="nucleotide sequence ID" value="NZ_WNXD01000001.1"/>
</dbReference>
<evidence type="ECO:0000256" key="1">
    <source>
        <dbReference type="PROSITE-ProRule" id="PRU00169"/>
    </source>
</evidence>
<dbReference type="InterPro" id="IPR011006">
    <property type="entry name" value="CheY-like_superfamily"/>
</dbReference>
<dbReference type="PROSITE" id="PS50110">
    <property type="entry name" value="RESPONSE_REGULATORY"/>
    <property type="match status" value="1"/>
</dbReference>
<dbReference type="Proteomes" id="UP000601055">
    <property type="component" value="Unassembled WGS sequence"/>
</dbReference>
<name>A0A923IUV2_9SPHI</name>
<reference evidence="4" key="1">
    <citation type="submission" date="2019-11" db="EMBL/GenBank/DDBJ databases">
        <title>Description of Pedobacter sp. LMG 31464T.</title>
        <authorList>
            <person name="Carlier A."/>
            <person name="Qi S."/>
            <person name="Vandamme P."/>
        </authorList>
    </citation>
    <scope>NUCLEOTIDE SEQUENCE</scope>
    <source>
        <strain evidence="4">LMG 31464</strain>
    </source>
</reference>
<accession>A0A923IUV2</accession>
<dbReference type="Pfam" id="PF04397">
    <property type="entry name" value="LytTR"/>
    <property type="match status" value="1"/>
</dbReference>
<feature type="modified residue" description="4-aspartylphosphate" evidence="1">
    <location>
        <position position="56"/>
    </location>
</feature>
<dbReference type="PROSITE" id="PS50930">
    <property type="entry name" value="HTH_LYTTR"/>
    <property type="match status" value="1"/>
</dbReference>
<protein>
    <submittedName>
        <fullName evidence="4">Response regulator</fullName>
    </submittedName>
</protein>
<dbReference type="SUPFAM" id="SSF52172">
    <property type="entry name" value="CheY-like"/>
    <property type="match status" value="1"/>
</dbReference>
<dbReference type="GO" id="GO:0003677">
    <property type="term" value="F:DNA binding"/>
    <property type="evidence" value="ECO:0007669"/>
    <property type="project" value="InterPro"/>
</dbReference>
<evidence type="ECO:0000313" key="4">
    <source>
        <dbReference type="EMBL" id="MBB2145291.1"/>
    </source>
</evidence>
<evidence type="ECO:0000313" key="5">
    <source>
        <dbReference type="Proteomes" id="UP000601055"/>
    </source>
</evidence>
<sequence>MTSYTCLIVDDNEIERDAIEMYLRKINRLDIKAVCSNGIEAAEVLINEPIDIVFSDIDMPELSGMGLLKSIKNAPVFIFITSFTEYAAESFNLDALDFIVKPATFERLLKASTKAIEYLDLKKQASLNSNPNPIPETADHFFIKETKGFTRLNYDDVIYIESMGDFSKIYTATDKHITLVNLKNLERQLPSFFVRVHKQYIINLNQVSTITNNEIILNHNNTVPVSLTNRQELLEKIANKTVSRHNKS</sequence>
<evidence type="ECO:0000259" key="2">
    <source>
        <dbReference type="PROSITE" id="PS50110"/>
    </source>
</evidence>
<dbReference type="Gene3D" id="3.40.50.2300">
    <property type="match status" value="1"/>
</dbReference>
<comment type="caution">
    <text evidence="4">The sequence shown here is derived from an EMBL/GenBank/DDBJ whole genome shotgun (WGS) entry which is preliminary data.</text>
</comment>
<dbReference type="Gene3D" id="2.40.50.1020">
    <property type="entry name" value="LytTr DNA-binding domain"/>
    <property type="match status" value="1"/>
</dbReference>
<dbReference type="PANTHER" id="PTHR37299">
    <property type="entry name" value="TRANSCRIPTIONAL REGULATOR-RELATED"/>
    <property type="match status" value="1"/>
</dbReference>
<dbReference type="InterPro" id="IPR001789">
    <property type="entry name" value="Sig_transdc_resp-reg_receiver"/>
</dbReference>
<proteinExistence type="predicted"/>
<dbReference type="GO" id="GO:0000156">
    <property type="term" value="F:phosphorelay response regulator activity"/>
    <property type="evidence" value="ECO:0007669"/>
    <property type="project" value="InterPro"/>
</dbReference>
<dbReference type="SMART" id="SM00850">
    <property type="entry name" value="LytTR"/>
    <property type="match status" value="1"/>
</dbReference>
<dbReference type="InterPro" id="IPR046947">
    <property type="entry name" value="LytR-like"/>
</dbReference>
<organism evidence="4 5">
    <name type="scientific">Pedobacter planticolens</name>
    <dbReference type="NCBI Taxonomy" id="2679964"/>
    <lineage>
        <taxon>Bacteria</taxon>
        <taxon>Pseudomonadati</taxon>
        <taxon>Bacteroidota</taxon>
        <taxon>Sphingobacteriia</taxon>
        <taxon>Sphingobacteriales</taxon>
        <taxon>Sphingobacteriaceae</taxon>
        <taxon>Pedobacter</taxon>
    </lineage>
</organism>